<dbReference type="SUPFAM" id="SSF88659">
    <property type="entry name" value="Sigma3 and sigma4 domains of RNA polymerase sigma factors"/>
    <property type="match status" value="1"/>
</dbReference>
<organism evidence="7 8">
    <name type="scientific">Sphingobacterium siyangense</name>
    <dbReference type="NCBI Taxonomy" id="459529"/>
    <lineage>
        <taxon>Bacteria</taxon>
        <taxon>Pseudomonadati</taxon>
        <taxon>Bacteroidota</taxon>
        <taxon>Sphingobacteriia</taxon>
        <taxon>Sphingobacteriales</taxon>
        <taxon>Sphingobacteriaceae</taxon>
        <taxon>Sphingobacterium</taxon>
    </lineage>
</organism>
<dbReference type="InterPro" id="IPR036388">
    <property type="entry name" value="WH-like_DNA-bd_sf"/>
</dbReference>
<evidence type="ECO:0000256" key="4">
    <source>
        <dbReference type="ARBA" id="ARBA00023163"/>
    </source>
</evidence>
<sequence>MAFSSIYDKYAAILAAKLHKLIKIHTIVEELHQEAFLRLWKIRHELDENTNIKAYLFTTCRNLTIDFYRKASKDKELERQLIKHLDVSYDPIGQLLSQKESKALAESLIGLLPPQRQKVFRMVKLDGYSYEETSIHFGVSTSTIKDHMAKSSEFLKNYIAQNPHITFAIAVYIVFK</sequence>
<dbReference type="Pfam" id="PF04542">
    <property type="entry name" value="Sigma70_r2"/>
    <property type="match status" value="1"/>
</dbReference>
<dbReference type="PANTHER" id="PTHR43133:SF46">
    <property type="entry name" value="RNA POLYMERASE SIGMA-70 FACTOR ECF SUBFAMILY"/>
    <property type="match status" value="1"/>
</dbReference>
<comment type="caution">
    <text evidence="7">The sequence shown here is derived from an EMBL/GenBank/DDBJ whole genome shotgun (WGS) entry which is preliminary data.</text>
</comment>
<dbReference type="Proteomes" id="UP000286402">
    <property type="component" value="Unassembled WGS sequence"/>
</dbReference>
<evidence type="ECO:0000256" key="3">
    <source>
        <dbReference type="ARBA" id="ARBA00023082"/>
    </source>
</evidence>
<feature type="domain" description="RNA polymerase sigma factor 70 region 4 type 2" evidence="6">
    <location>
        <begin position="106"/>
        <end position="150"/>
    </location>
</feature>
<evidence type="ECO:0000259" key="5">
    <source>
        <dbReference type="Pfam" id="PF04542"/>
    </source>
</evidence>
<keyword evidence="4" id="KW-0804">Transcription</keyword>
<dbReference type="EMBL" id="MCAQ01000028">
    <property type="protein sequence ID" value="RKF31786.1"/>
    <property type="molecule type" value="Genomic_DNA"/>
</dbReference>
<keyword evidence="8" id="KW-1185">Reference proteome</keyword>
<evidence type="ECO:0008006" key="9">
    <source>
        <dbReference type="Google" id="ProtNLM"/>
    </source>
</evidence>
<keyword evidence="3" id="KW-0731">Sigma factor</keyword>
<evidence type="ECO:0000256" key="1">
    <source>
        <dbReference type="ARBA" id="ARBA00010641"/>
    </source>
</evidence>
<dbReference type="InterPro" id="IPR014284">
    <property type="entry name" value="RNA_pol_sigma-70_dom"/>
</dbReference>
<dbReference type="PANTHER" id="PTHR43133">
    <property type="entry name" value="RNA POLYMERASE ECF-TYPE SIGMA FACTO"/>
    <property type="match status" value="1"/>
</dbReference>
<name>A0A420FFZ9_9SPHI</name>
<dbReference type="InterPro" id="IPR007627">
    <property type="entry name" value="RNA_pol_sigma70_r2"/>
</dbReference>
<dbReference type="Pfam" id="PF08281">
    <property type="entry name" value="Sigma70_r4_2"/>
    <property type="match status" value="1"/>
</dbReference>
<dbReference type="InterPro" id="IPR013249">
    <property type="entry name" value="RNA_pol_sigma70_r4_t2"/>
</dbReference>
<evidence type="ECO:0000259" key="6">
    <source>
        <dbReference type="Pfam" id="PF08281"/>
    </source>
</evidence>
<dbReference type="SUPFAM" id="SSF88946">
    <property type="entry name" value="Sigma2 domain of RNA polymerase sigma factors"/>
    <property type="match status" value="1"/>
</dbReference>
<reference evidence="7 8" key="1">
    <citation type="submission" date="2016-07" db="EMBL/GenBank/DDBJ databases">
        <title>Genome analysis of Sphingobacterium siyangense T12B17.</title>
        <authorList>
            <person name="Xu D."/>
            <person name="Su Y."/>
            <person name="Zheng S."/>
        </authorList>
    </citation>
    <scope>NUCLEOTIDE SEQUENCE [LARGE SCALE GENOMIC DNA]</scope>
    <source>
        <strain evidence="7 8">T12B17</strain>
    </source>
</reference>
<dbReference type="InterPro" id="IPR039425">
    <property type="entry name" value="RNA_pol_sigma-70-like"/>
</dbReference>
<evidence type="ECO:0000313" key="8">
    <source>
        <dbReference type="Proteomes" id="UP000286402"/>
    </source>
</evidence>
<protein>
    <recommendedName>
        <fullName evidence="9">RNA polymerase sigma-70 factor (ECF subfamily)</fullName>
    </recommendedName>
</protein>
<dbReference type="Gene3D" id="1.10.10.10">
    <property type="entry name" value="Winged helix-like DNA-binding domain superfamily/Winged helix DNA-binding domain"/>
    <property type="match status" value="1"/>
</dbReference>
<comment type="similarity">
    <text evidence="1">Belongs to the sigma-70 factor family. ECF subfamily.</text>
</comment>
<dbReference type="InterPro" id="IPR013325">
    <property type="entry name" value="RNA_pol_sigma_r2"/>
</dbReference>
<evidence type="ECO:0000256" key="2">
    <source>
        <dbReference type="ARBA" id="ARBA00023015"/>
    </source>
</evidence>
<accession>A0A420FFZ9</accession>
<gene>
    <name evidence="7" type="ORF">BCY89_16620</name>
</gene>
<dbReference type="GO" id="GO:0006352">
    <property type="term" value="P:DNA-templated transcription initiation"/>
    <property type="evidence" value="ECO:0007669"/>
    <property type="project" value="InterPro"/>
</dbReference>
<keyword evidence="2" id="KW-0805">Transcription regulation</keyword>
<dbReference type="InterPro" id="IPR013324">
    <property type="entry name" value="RNA_pol_sigma_r3/r4-like"/>
</dbReference>
<dbReference type="AlphaFoldDB" id="A0A420FFZ9"/>
<proteinExistence type="inferred from homology"/>
<evidence type="ECO:0000313" key="7">
    <source>
        <dbReference type="EMBL" id="RKF31786.1"/>
    </source>
</evidence>
<dbReference type="NCBIfam" id="TIGR02937">
    <property type="entry name" value="sigma70-ECF"/>
    <property type="match status" value="1"/>
</dbReference>
<dbReference type="GO" id="GO:0003677">
    <property type="term" value="F:DNA binding"/>
    <property type="evidence" value="ECO:0007669"/>
    <property type="project" value="InterPro"/>
</dbReference>
<dbReference type="GO" id="GO:0016987">
    <property type="term" value="F:sigma factor activity"/>
    <property type="evidence" value="ECO:0007669"/>
    <property type="project" value="UniProtKB-KW"/>
</dbReference>
<dbReference type="Gene3D" id="1.10.1740.10">
    <property type="match status" value="1"/>
</dbReference>
<feature type="domain" description="RNA polymerase sigma-70 region 2" evidence="5">
    <location>
        <begin position="7"/>
        <end position="72"/>
    </location>
</feature>